<feature type="transmembrane region" description="Helical" evidence="8">
    <location>
        <begin position="991"/>
        <end position="1012"/>
    </location>
</feature>
<dbReference type="InterPro" id="IPR036640">
    <property type="entry name" value="ABC1_TM_sf"/>
</dbReference>
<dbReference type="EMBL" id="JASJQH010008163">
    <property type="protein sequence ID" value="KAK9694746.1"/>
    <property type="molecule type" value="Genomic_DNA"/>
</dbReference>
<keyword evidence="4" id="KW-0547">Nucleotide-binding</keyword>
<dbReference type="SMART" id="SM00382">
    <property type="entry name" value="AAA"/>
    <property type="match status" value="2"/>
</dbReference>
<feature type="transmembrane region" description="Helical" evidence="8">
    <location>
        <begin position="63"/>
        <end position="87"/>
    </location>
</feature>
<dbReference type="InterPro" id="IPR003593">
    <property type="entry name" value="AAA+_ATPase"/>
</dbReference>
<feature type="transmembrane region" description="Helical" evidence="8">
    <location>
        <begin position="342"/>
        <end position="365"/>
    </location>
</feature>
<accession>A0ABR2VR14</accession>
<feature type="transmembrane region" description="Helical" evidence="8">
    <location>
        <begin position="844"/>
        <end position="861"/>
    </location>
</feature>
<feature type="domain" description="ABC transporter" evidence="9">
    <location>
        <begin position="1052"/>
        <end position="1290"/>
    </location>
</feature>
<comment type="subcellular location">
    <subcellularLocation>
        <location evidence="1">Membrane</location>
        <topology evidence="1">Multi-pass membrane protein</topology>
    </subcellularLocation>
</comment>
<feature type="domain" description="ABC transmembrane type-1" evidence="10">
    <location>
        <begin position="722"/>
        <end position="1017"/>
    </location>
</feature>
<dbReference type="InterPro" id="IPR039421">
    <property type="entry name" value="Type_1_exporter"/>
</dbReference>
<dbReference type="InterPro" id="IPR017871">
    <property type="entry name" value="ABC_transporter-like_CS"/>
</dbReference>
<dbReference type="PROSITE" id="PS50929">
    <property type="entry name" value="ABC_TM1F"/>
    <property type="match status" value="2"/>
</dbReference>
<dbReference type="PANTHER" id="PTHR43394:SF27">
    <property type="entry name" value="ATP-DEPENDENT TRANSLOCASE ABCB1-LIKE"/>
    <property type="match status" value="1"/>
</dbReference>
<organism evidence="11 12">
    <name type="scientific">Basidiobolus ranarum</name>
    <dbReference type="NCBI Taxonomy" id="34480"/>
    <lineage>
        <taxon>Eukaryota</taxon>
        <taxon>Fungi</taxon>
        <taxon>Fungi incertae sedis</taxon>
        <taxon>Zoopagomycota</taxon>
        <taxon>Entomophthoromycotina</taxon>
        <taxon>Basidiobolomycetes</taxon>
        <taxon>Basidiobolales</taxon>
        <taxon>Basidiobolaceae</taxon>
        <taxon>Basidiobolus</taxon>
    </lineage>
</organism>
<dbReference type="PANTHER" id="PTHR43394">
    <property type="entry name" value="ATP-DEPENDENT PERMEASE MDL1, MITOCHONDRIAL"/>
    <property type="match status" value="1"/>
</dbReference>
<evidence type="ECO:0000259" key="9">
    <source>
        <dbReference type="PROSITE" id="PS50893"/>
    </source>
</evidence>
<dbReference type="Gene3D" id="1.20.1560.10">
    <property type="entry name" value="ABC transporter type 1, transmembrane domain"/>
    <property type="match status" value="1"/>
</dbReference>
<evidence type="ECO:0000259" key="10">
    <source>
        <dbReference type="PROSITE" id="PS50929"/>
    </source>
</evidence>
<dbReference type="InterPro" id="IPR003439">
    <property type="entry name" value="ABC_transporter-like_ATP-bd"/>
</dbReference>
<evidence type="ECO:0000256" key="5">
    <source>
        <dbReference type="ARBA" id="ARBA00022840"/>
    </source>
</evidence>
<dbReference type="Pfam" id="PF00664">
    <property type="entry name" value="ABC_membrane"/>
    <property type="match status" value="2"/>
</dbReference>
<feature type="domain" description="ABC transporter" evidence="9">
    <location>
        <begin position="400"/>
        <end position="645"/>
    </location>
</feature>
<evidence type="ECO:0000313" key="11">
    <source>
        <dbReference type="EMBL" id="KAK9694746.1"/>
    </source>
</evidence>
<feature type="transmembrane region" description="Helical" evidence="8">
    <location>
        <begin position="716"/>
        <end position="740"/>
    </location>
</feature>
<keyword evidence="3 8" id="KW-0812">Transmembrane</keyword>
<feature type="transmembrane region" description="Helical" evidence="8">
    <location>
        <begin position="221"/>
        <end position="239"/>
    </location>
</feature>
<dbReference type="InterPro" id="IPR027417">
    <property type="entry name" value="P-loop_NTPase"/>
</dbReference>
<dbReference type="Proteomes" id="UP001479436">
    <property type="component" value="Unassembled WGS sequence"/>
</dbReference>
<dbReference type="CDD" id="cd18577">
    <property type="entry name" value="ABC_6TM_Pgp_ABCB1_D1_like"/>
    <property type="match status" value="1"/>
</dbReference>
<evidence type="ECO:0000256" key="2">
    <source>
        <dbReference type="ARBA" id="ARBA00007577"/>
    </source>
</evidence>
<sequence length="1296" mass="142646">MSTFSANLQSTGSEKPFKALSEDMVVERVASQDPVNLNVSAKDETKLKASLTELFKFATKLDWALMSVGLLAAIIAGAGMPLMTIIFGQMGNTYSEFNTQVRTGSITPDQVSSFRSEINKYSLYYVYLAIGILAASYIYMSTWVYTGERQTRRFRESYLAAVLRQDITWFDKLGGGEITTRITSDTHLVQDGISEKFPRSCSSVATFISAFVIAFTRSWKLTLALFCIIPIIAISTSVLSKCTGKFVKKSLDHYSVSGALAEEVISSIHTVTAFGQQKKLSKMYNKNLSNASKEGMKRVSISSASISINVLVVYTAYSLVFWYGGKLLNSNDIKVGDVFNVFFAVIIGSFSFGQTSLNIQVFVFAQAAAAKLFSTIYRVPSIDSASKEGIQVTEKTVGLIEVCNIHFAYPSRPELPIMKGINLTVKPGQTVALVGSSGSGKSTIFQLLERFYDPLEGAIYLDGRPIKSLNIHWLRRQIGLVSQEPTLFKCTIAENVAHGLIGTSFEHADQKKKMELIEQACKMSNAHSFIMALPNKYDTHVGERGFLLSGGQKQRIAIARAMIKDPRILLLDEATSALDTQSEAIVQQALNRASYGRTTIVIAHRLSTIRNADQIIVMERGQIVETGTHSSLLVAQGSYYKLVKLQKFGHQQAEATPPPEDQNIAPMSQDSELNRYTTNQSCLSLSSKRDIEEAVERKLSFSYICYRIFLLNKPELKFMICGLCGSIVSGAVYPAFAIIFAEVTNSLSIVGDDARRTHEINLWSLMFLIIAIVMCLAQMIQGTMFGISGERLTERIRAMSFSSILNQEIGWFDRDQNNTGALVSMLATDATDIRGVSGSTFGRILEILVNIIGGLMIGLAYGWKLTLVVMGCIPLLVGTGMVRMRMMNGYQQKTRAAYEHSAQLACEATSSIRTVASLTREDDVCKMYHAALEEPIKSGKKNAFESSFIFALSQAIVFLVNALGFWYGGRLQSTIDYSGIIPTQEYDQKHFFIVFIAIIVCSQSAGNALSYIPDLSKAKYAAATIIALLDRQSIIDPVKAQGDKVKSVVGHVIYRDVHFHYPTRPSVPVLCGLNLDILPGQFVALVGSSGCGKSTVISLAERFYDVLSGSIMIDGKDVRRMNVNDMRKHIAFVGQEPSLYDMSIKDNICFGLADRVPSQEEIEKAACDANIHDFITSLSQKYDTPLGNKGSQLSGGQKQRIAIARALIRQPKILLLDEATSALDAASEKIVQTALDNAAKGRTTIAVAHRLSTIKHADIIYVLKNGVVNEQGTHEELMERKGQYYSLAIQQDLKIS</sequence>
<dbReference type="InterPro" id="IPR011527">
    <property type="entry name" value="ABC1_TM_dom"/>
</dbReference>
<proteinExistence type="inferred from homology"/>
<dbReference type="CDD" id="cd03249">
    <property type="entry name" value="ABC_MTABC3_MDL1_MDL2"/>
    <property type="match status" value="2"/>
</dbReference>
<evidence type="ECO:0000256" key="8">
    <source>
        <dbReference type="SAM" id="Phobius"/>
    </source>
</evidence>
<protein>
    <submittedName>
        <fullName evidence="11">Uncharacterized protein</fullName>
    </submittedName>
</protein>
<keyword evidence="12" id="KW-1185">Reference proteome</keyword>
<feature type="transmembrane region" description="Helical" evidence="8">
    <location>
        <begin position="760"/>
        <end position="787"/>
    </location>
</feature>
<feature type="transmembrane region" description="Helical" evidence="8">
    <location>
        <begin position="124"/>
        <end position="145"/>
    </location>
</feature>
<name>A0ABR2VR14_9FUNG</name>
<dbReference type="PROSITE" id="PS00211">
    <property type="entry name" value="ABC_TRANSPORTER_1"/>
    <property type="match status" value="2"/>
</dbReference>
<reference evidence="11 12" key="1">
    <citation type="submission" date="2023-04" db="EMBL/GenBank/DDBJ databases">
        <title>Genome of Basidiobolus ranarum AG-B5.</title>
        <authorList>
            <person name="Stajich J.E."/>
            <person name="Carter-House D."/>
            <person name="Gryganskyi A."/>
        </authorList>
    </citation>
    <scope>NUCLEOTIDE SEQUENCE [LARGE SCALE GENOMIC DNA]</scope>
    <source>
        <strain evidence="11 12">AG-B5</strain>
    </source>
</reference>
<feature type="transmembrane region" description="Helical" evidence="8">
    <location>
        <begin position="867"/>
        <end position="886"/>
    </location>
</feature>
<evidence type="ECO:0000256" key="6">
    <source>
        <dbReference type="ARBA" id="ARBA00022989"/>
    </source>
</evidence>
<keyword evidence="7 8" id="KW-0472">Membrane</keyword>
<feature type="transmembrane region" description="Helical" evidence="8">
    <location>
        <begin position="947"/>
        <end position="967"/>
    </location>
</feature>
<gene>
    <name evidence="11" type="ORF">K7432_013303</name>
</gene>
<dbReference type="CDD" id="cd18578">
    <property type="entry name" value="ABC_6TM_Pgp_ABCB1_D2_like"/>
    <property type="match status" value="1"/>
</dbReference>
<keyword evidence="6 8" id="KW-1133">Transmembrane helix</keyword>
<keyword evidence="5" id="KW-0067">ATP-binding</keyword>
<dbReference type="PROSITE" id="PS50893">
    <property type="entry name" value="ABC_TRANSPORTER_2"/>
    <property type="match status" value="2"/>
</dbReference>
<evidence type="ECO:0000313" key="12">
    <source>
        <dbReference type="Proteomes" id="UP001479436"/>
    </source>
</evidence>
<comment type="similarity">
    <text evidence="2">Belongs to the ABC transporter superfamily. ABCB family. Multidrug resistance exporter (TC 3.A.1.201) subfamily.</text>
</comment>
<feature type="transmembrane region" description="Helical" evidence="8">
    <location>
        <begin position="299"/>
        <end position="322"/>
    </location>
</feature>
<evidence type="ECO:0000256" key="7">
    <source>
        <dbReference type="ARBA" id="ARBA00023136"/>
    </source>
</evidence>
<feature type="domain" description="ABC transmembrane type-1" evidence="10">
    <location>
        <begin position="68"/>
        <end position="362"/>
    </location>
</feature>
<dbReference type="SUPFAM" id="SSF90123">
    <property type="entry name" value="ABC transporter transmembrane region"/>
    <property type="match status" value="2"/>
</dbReference>
<evidence type="ECO:0000256" key="1">
    <source>
        <dbReference type="ARBA" id="ARBA00004141"/>
    </source>
</evidence>
<dbReference type="Pfam" id="PF00005">
    <property type="entry name" value="ABC_tran"/>
    <property type="match status" value="2"/>
</dbReference>
<evidence type="ECO:0000256" key="3">
    <source>
        <dbReference type="ARBA" id="ARBA00022692"/>
    </source>
</evidence>
<dbReference type="Gene3D" id="3.40.50.300">
    <property type="entry name" value="P-loop containing nucleotide triphosphate hydrolases"/>
    <property type="match status" value="2"/>
</dbReference>
<dbReference type="SUPFAM" id="SSF52540">
    <property type="entry name" value="P-loop containing nucleoside triphosphate hydrolases"/>
    <property type="match status" value="2"/>
</dbReference>
<evidence type="ECO:0000256" key="4">
    <source>
        <dbReference type="ARBA" id="ARBA00022741"/>
    </source>
</evidence>
<comment type="caution">
    <text evidence="11">The sequence shown here is derived from an EMBL/GenBank/DDBJ whole genome shotgun (WGS) entry which is preliminary data.</text>
</comment>